<dbReference type="FunCoup" id="A0A7N2MU36">
    <property type="interactions" value="3478"/>
</dbReference>
<dbReference type="EMBL" id="LRBV02000010">
    <property type="status" value="NOT_ANNOTATED_CDS"/>
    <property type="molecule type" value="Genomic_DNA"/>
</dbReference>
<feature type="domain" description="RCC1-like" evidence="5">
    <location>
        <begin position="412"/>
        <end position="649"/>
    </location>
</feature>
<feature type="repeat" description="RCC1" evidence="2">
    <location>
        <begin position="408"/>
        <end position="459"/>
    </location>
</feature>
<dbReference type="PRINTS" id="PR00633">
    <property type="entry name" value="RCCNDNSATION"/>
</dbReference>
<evidence type="ECO:0000313" key="6">
    <source>
        <dbReference type="EnsemblPlants" id="QL10p041044:mrna"/>
    </source>
</evidence>
<feature type="repeat" description="RCC1" evidence="2">
    <location>
        <begin position="512"/>
        <end position="563"/>
    </location>
</feature>
<feature type="repeat" description="RCC1" evidence="2">
    <location>
        <begin position="564"/>
        <end position="615"/>
    </location>
</feature>
<dbReference type="Pfam" id="PF25390">
    <property type="entry name" value="WD40_RLD"/>
    <property type="match status" value="1"/>
</dbReference>
<dbReference type="InterPro" id="IPR009091">
    <property type="entry name" value="RCC1/BLIP-II"/>
</dbReference>
<keyword evidence="7" id="KW-1185">Reference proteome</keyword>
<dbReference type="Pfam" id="PF13966">
    <property type="entry name" value="zf-RVT"/>
    <property type="match status" value="1"/>
</dbReference>
<sequence length="704" mass="77962">MAEESMSEVTTPVRQVLLISAGASHSVALLSGNIVCSWGRGEDGQLGHGDAHDRLLPTQLSSLDEHEIVSVTCGADHTTAYSLSRVEVYSWGWGDFGRLGHGNSSDLFTPQPIKALHGLKIKQIACGDSHCLAVTMDGEVQSINYEVEKFYSKGNFSIWHRKFLHKVFLRKVGKLENMSDKYWEEMEEKAASEILLNLDDEFWLDRWCGTSSLLSAIPIYIGLAVAKRQVWRILCDSPTESSIGSFSFEGRCIIVNWKLSGASSTPFIALLIWKQKIPSRVAFFAWSAALGKCLTIDNLRKRKVCILDWCYMCKRSSESVDHLFLHCPVASELWDMVFGLFGVCWIMPSSVVGLFACWQGHFGHLRNGVIWKVVPLCLMWCIWKERNSRCFEDSERAMPDLKLLFIRTLLECWGRNQNGQLGLGTTEDSLVPQKIQAFQGVSIKMVAAGAEHTAAVTEDGELYGWGWGRYGNLGLGDRNDRLVPEKVSAVDGVKMVTVACGWRHTISVSASGGLYTYGWSKYGQLGHGDFKDHLIPHKLEALHDNHISQISGGWRHTMAITSDGKLYGWGWNKFGQVGAGDNEDHCSPVQVKFPHEQKVVQISCGWRHSLAVTEKQNVFSWGRGTNGQLGHGESVDRNIPKIIESLSVDGSSGQQIESSNVDPSSGKTWVSLSERYAVVPDETVQGQASVSVSGNGNDASVPEN</sequence>
<evidence type="ECO:0000256" key="2">
    <source>
        <dbReference type="PROSITE-ProRule" id="PRU00235"/>
    </source>
</evidence>
<reference evidence="6" key="2">
    <citation type="submission" date="2021-01" db="UniProtKB">
        <authorList>
            <consortium name="EnsemblPlants"/>
        </authorList>
    </citation>
    <scope>IDENTIFICATION</scope>
</reference>
<dbReference type="Gramene" id="QL10p041044:mrna">
    <property type="protein sequence ID" value="QL10p041044:mrna"/>
    <property type="gene ID" value="QL10p041044"/>
</dbReference>
<feature type="repeat" description="RCC1" evidence="2">
    <location>
        <begin position="460"/>
        <end position="511"/>
    </location>
</feature>
<dbReference type="PROSITE" id="PS50012">
    <property type="entry name" value="RCC1_3"/>
    <property type="match status" value="7"/>
</dbReference>
<feature type="domain" description="Reverse transcriptase zinc-binding" evidence="4">
    <location>
        <begin position="265"/>
        <end position="334"/>
    </location>
</feature>
<accession>A0A7N2MU36</accession>
<dbReference type="PROSITE" id="PS00626">
    <property type="entry name" value="RCC1_2"/>
    <property type="match status" value="5"/>
</dbReference>
<feature type="repeat" description="RCC1" evidence="2">
    <location>
        <begin position="616"/>
        <end position="674"/>
    </location>
</feature>
<feature type="compositionally biased region" description="Polar residues" evidence="3">
    <location>
        <begin position="684"/>
        <end position="704"/>
    </location>
</feature>
<organism evidence="6 7">
    <name type="scientific">Quercus lobata</name>
    <name type="common">Valley oak</name>
    <dbReference type="NCBI Taxonomy" id="97700"/>
    <lineage>
        <taxon>Eukaryota</taxon>
        <taxon>Viridiplantae</taxon>
        <taxon>Streptophyta</taxon>
        <taxon>Embryophyta</taxon>
        <taxon>Tracheophyta</taxon>
        <taxon>Spermatophyta</taxon>
        <taxon>Magnoliopsida</taxon>
        <taxon>eudicotyledons</taxon>
        <taxon>Gunneridae</taxon>
        <taxon>Pentapetalae</taxon>
        <taxon>rosids</taxon>
        <taxon>fabids</taxon>
        <taxon>Fagales</taxon>
        <taxon>Fagaceae</taxon>
        <taxon>Quercus</taxon>
    </lineage>
</organism>
<dbReference type="PANTHER" id="PTHR22870">
    <property type="entry name" value="REGULATOR OF CHROMOSOME CONDENSATION"/>
    <property type="match status" value="1"/>
</dbReference>
<dbReference type="Pfam" id="PF00415">
    <property type="entry name" value="RCC1"/>
    <property type="match status" value="2"/>
</dbReference>
<dbReference type="InterPro" id="IPR026960">
    <property type="entry name" value="RVT-Znf"/>
</dbReference>
<evidence type="ECO:0000259" key="5">
    <source>
        <dbReference type="Pfam" id="PF25390"/>
    </source>
</evidence>
<dbReference type="Gene3D" id="2.130.10.30">
    <property type="entry name" value="Regulator of chromosome condensation 1/beta-lactamase-inhibitor protein II"/>
    <property type="match status" value="2"/>
</dbReference>
<evidence type="ECO:0008006" key="8">
    <source>
        <dbReference type="Google" id="ProtNLM"/>
    </source>
</evidence>
<feature type="repeat" description="RCC1" evidence="2">
    <location>
        <begin position="86"/>
        <end position="137"/>
    </location>
</feature>
<dbReference type="InterPro" id="IPR051210">
    <property type="entry name" value="Ub_ligase/GEF_domain"/>
</dbReference>
<keyword evidence="1" id="KW-0677">Repeat</keyword>
<dbReference type="Proteomes" id="UP000594261">
    <property type="component" value="Chromosome 10"/>
</dbReference>
<dbReference type="EnsemblPlants" id="QL10p041044:mrna">
    <property type="protein sequence ID" value="QL10p041044:mrna"/>
    <property type="gene ID" value="QL10p041044"/>
</dbReference>
<evidence type="ECO:0000256" key="3">
    <source>
        <dbReference type="SAM" id="MobiDB-lite"/>
    </source>
</evidence>
<dbReference type="InParanoid" id="A0A7N2MU36"/>
<reference evidence="6 7" key="1">
    <citation type="journal article" date="2016" name="G3 (Bethesda)">
        <title>First Draft Assembly and Annotation of the Genome of a California Endemic Oak Quercus lobata Nee (Fagaceae).</title>
        <authorList>
            <person name="Sork V.L."/>
            <person name="Fitz-Gibbon S.T."/>
            <person name="Puiu D."/>
            <person name="Crepeau M."/>
            <person name="Gugger P.F."/>
            <person name="Sherman R."/>
            <person name="Stevens K."/>
            <person name="Langley C.H."/>
            <person name="Pellegrini M."/>
            <person name="Salzberg S.L."/>
        </authorList>
    </citation>
    <scope>NUCLEOTIDE SEQUENCE [LARGE SCALE GENOMIC DNA]</scope>
    <source>
        <strain evidence="6 7">cv. SW786</strain>
    </source>
</reference>
<dbReference type="OMA" id="KYWEEME"/>
<dbReference type="SUPFAM" id="SSF50985">
    <property type="entry name" value="RCC1/BLIP-II"/>
    <property type="match status" value="2"/>
</dbReference>
<dbReference type="AlphaFoldDB" id="A0A7N2MU36"/>
<dbReference type="InterPro" id="IPR000408">
    <property type="entry name" value="Reg_chr_condens"/>
</dbReference>
<dbReference type="PANTHER" id="PTHR22870:SF360">
    <property type="entry name" value="ULTRAVIOLET-B RECEPTOR UVR8"/>
    <property type="match status" value="1"/>
</dbReference>
<evidence type="ECO:0000259" key="4">
    <source>
        <dbReference type="Pfam" id="PF13966"/>
    </source>
</evidence>
<dbReference type="InterPro" id="IPR058923">
    <property type="entry name" value="RCC1-like_dom"/>
</dbReference>
<protein>
    <recommendedName>
        <fullName evidence="8">Ultraviolet-B receptor UVR8</fullName>
    </recommendedName>
</protein>
<name>A0A7N2MU36_QUELO</name>
<evidence type="ECO:0000256" key="1">
    <source>
        <dbReference type="ARBA" id="ARBA00022737"/>
    </source>
</evidence>
<feature type="region of interest" description="Disordered" evidence="3">
    <location>
        <begin position="683"/>
        <end position="704"/>
    </location>
</feature>
<feature type="repeat" description="RCC1" evidence="2">
    <location>
        <begin position="33"/>
        <end position="84"/>
    </location>
</feature>
<proteinExistence type="predicted"/>
<evidence type="ECO:0000313" key="7">
    <source>
        <dbReference type="Proteomes" id="UP000594261"/>
    </source>
</evidence>